<gene>
    <name evidence="2" type="ORF">SAMN04488062_10124</name>
</gene>
<keyword evidence="1" id="KW-0812">Transmembrane</keyword>
<reference evidence="3" key="1">
    <citation type="submission" date="2016-10" db="EMBL/GenBank/DDBJ databases">
        <authorList>
            <person name="Varghese N."/>
            <person name="Submissions S."/>
        </authorList>
    </citation>
    <scope>NUCLEOTIDE SEQUENCE [LARGE SCALE GENOMIC DNA]</scope>
    <source>
        <strain evidence="3">CGMCC 1.2747</strain>
    </source>
</reference>
<dbReference type="PROSITE" id="PS51257">
    <property type="entry name" value="PROKAR_LIPOPROTEIN"/>
    <property type="match status" value="1"/>
</dbReference>
<dbReference type="Proteomes" id="UP000199274">
    <property type="component" value="Unassembled WGS sequence"/>
</dbReference>
<name>A0A1G7VIM3_9FLAO</name>
<dbReference type="AlphaFoldDB" id="A0A1G7VIM3"/>
<feature type="transmembrane region" description="Helical" evidence="1">
    <location>
        <begin position="43"/>
        <end position="62"/>
    </location>
</feature>
<organism evidence="2 3">
    <name type="scientific">Flavobacterium omnivorum</name>
    <dbReference type="NCBI Taxonomy" id="178355"/>
    <lineage>
        <taxon>Bacteria</taxon>
        <taxon>Pseudomonadati</taxon>
        <taxon>Bacteroidota</taxon>
        <taxon>Flavobacteriia</taxon>
        <taxon>Flavobacteriales</taxon>
        <taxon>Flavobacteriaceae</taxon>
        <taxon>Flavobacterium</taxon>
    </lineage>
</organism>
<dbReference type="RefSeq" id="WP_091253498.1">
    <property type="nucleotide sequence ID" value="NZ_FNDB01000001.1"/>
</dbReference>
<keyword evidence="3" id="KW-1185">Reference proteome</keyword>
<dbReference type="STRING" id="178355.SAMN04488062_10124"/>
<evidence type="ECO:0000313" key="2">
    <source>
        <dbReference type="EMBL" id="SDG59583.1"/>
    </source>
</evidence>
<keyword evidence="1" id="KW-0472">Membrane</keyword>
<dbReference type="EMBL" id="FNDB01000001">
    <property type="protein sequence ID" value="SDG59583.1"/>
    <property type="molecule type" value="Genomic_DNA"/>
</dbReference>
<evidence type="ECO:0000313" key="3">
    <source>
        <dbReference type="Proteomes" id="UP000199274"/>
    </source>
</evidence>
<feature type="transmembrane region" description="Helical" evidence="1">
    <location>
        <begin position="12"/>
        <end position="31"/>
    </location>
</feature>
<keyword evidence="1" id="KW-1133">Transmembrane helix</keyword>
<sequence length="82" mass="9563">MRERWQFQIKNGGVWGLIVSCSIAIIDLFEMSFEDAFLSQEKLLRTLYFVLAGIFIVGYSNWKKKNKLERGAELPHNNPINE</sequence>
<proteinExistence type="predicted"/>
<evidence type="ECO:0000256" key="1">
    <source>
        <dbReference type="SAM" id="Phobius"/>
    </source>
</evidence>
<accession>A0A1G7VIM3</accession>
<dbReference type="OrthoDB" id="1368146at2"/>
<protein>
    <submittedName>
        <fullName evidence="2">Uncharacterized protein</fullName>
    </submittedName>
</protein>